<protein>
    <submittedName>
        <fullName evidence="8">Sigma-54-dependent Fis family transcriptional regulator</fullName>
    </submittedName>
</protein>
<evidence type="ECO:0000313" key="8">
    <source>
        <dbReference type="EMBL" id="HDP77760.1"/>
    </source>
</evidence>
<dbReference type="FunFam" id="3.40.50.300:FF:000006">
    <property type="entry name" value="DNA-binding transcriptional regulator NtrC"/>
    <property type="match status" value="1"/>
</dbReference>
<evidence type="ECO:0000256" key="1">
    <source>
        <dbReference type="ARBA" id="ARBA00022741"/>
    </source>
</evidence>
<dbReference type="PROSITE" id="PS00675">
    <property type="entry name" value="SIGMA54_INTERACT_1"/>
    <property type="match status" value="1"/>
</dbReference>
<evidence type="ECO:0000259" key="6">
    <source>
        <dbReference type="PROSITE" id="PS50045"/>
    </source>
</evidence>
<keyword evidence="5" id="KW-0597">Phosphoprotein</keyword>
<keyword evidence="1" id="KW-0547">Nucleotide-binding</keyword>
<dbReference type="SUPFAM" id="SSF52540">
    <property type="entry name" value="P-loop containing nucleoside triphosphate hydrolases"/>
    <property type="match status" value="1"/>
</dbReference>
<dbReference type="InterPro" id="IPR058031">
    <property type="entry name" value="AAA_lid_NorR"/>
</dbReference>
<dbReference type="InterPro" id="IPR002197">
    <property type="entry name" value="HTH_Fis"/>
</dbReference>
<dbReference type="GO" id="GO:0005524">
    <property type="term" value="F:ATP binding"/>
    <property type="evidence" value="ECO:0007669"/>
    <property type="project" value="UniProtKB-KW"/>
</dbReference>
<dbReference type="Gene3D" id="3.40.50.2300">
    <property type="match status" value="1"/>
</dbReference>
<evidence type="ECO:0000256" key="3">
    <source>
        <dbReference type="ARBA" id="ARBA00023015"/>
    </source>
</evidence>
<dbReference type="PROSITE" id="PS50110">
    <property type="entry name" value="RESPONSE_REGULATORY"/>
    <property type="match status" value="1"/>
</dbReference>
<dbReference type="Gene3D" id="1.10.8.60">
    <property type="match status" value="1"/>
</dbReference>
<dbReference type="AlphaFoldDB" id="A0A7C1GT45"/>
<keyword evidence="4" id="KW-0804">Transcription</keyword>
<dbReference type="PROSITE" id="PS50045">
    <property type="entry name" value="SIGMA54_INTERACT_4"/>
    <property type="match status" value="1"/>
</dbReference>
<dbReference type="GO" id="GO:0000160">
    <property type="term" value="P:phosphorelay signal transduction system"/>
    <property type="evidence" value="ECO:0007669"/>
    <property type="project" value="InterPro"/>
</dbReference>
<accession>A0A7C1GT45</accession>
<feature type="modified residue" description="4-aspartylphosphate" evidence="5">
    <location>
        <position position="53"/>
    </location>
</feature>
<dbReference type="PANTHER" id="PTHR32071">
    <property type="entry name" value="TRANSCRIPTIONAL REGULATORY PROTEIN"/>
    <property type="match status" value="1"/>
</dbReference>
<dbReference type="EMBL" id="DSBT01000175">
    <property type="protein sequence ID" value="HDP77760.1"/>
    <property type="molecule type" value="Genomic_DNA"/>
</dbReference>
<dbReference type="Proteomes" id="UP000886198">
    <property type="component" value="Unassembled WGS sequence"/>
</dbReference>
<dbReference type="PROSITE" id="PS00688">
    <property type="entry name" value="SIGMA54_INTERACT_3"/>
    <property type="match status" value="1"/>
</dbReference>
<dbReference type="InterPro" id="IPR001789">
    <property type="entry name" value="Sig_transdc_resp-reg_receiver"/>
</dbReference>
<feature type="domain" description="Sigma-54 factor interaction" evidence="6">
    <location>
        <begin position="139"/>
        <end position="367"/>
    </location>
</feature>
<dbReference type="InterPro" id="IPR027417">
    <property type="entry name" value="P-loop_NTPase"/>
</dbReference>
<dbReference type="Pfam" id="PF00072">
    <property type="entry name" value="Response_reg"/>
    <property type="match status" value="1"/>
</dbReference>
<dbReference type="Gene3D" id="3.40.50.300">
    <property type="entry name" value="P-loop containing nucleotide triphosphate hydrolases"/>
    <property type="match status" value="1"/>
</dbReference>
<evidence type="ECO:0000256" key="2">
    <source>
        <dbReference type="ARBA" id="ARBA00022840"/>
    </source>
</evidence>
<reference evidence="8" key="1">
    <citation type="journal article" date="2020" name="mSystems">
        <title>Genome- and Community-Level Interaction Insights into Carbon Utilization and Element Cycling Functions of Hydrothermarchaeota in Hydrothermal Sediment.</title>
        <authorList>
            <person name="Zhou Z."/>
            <person name="Liu Y."/>
            <person name="Xu W."/>
            <person name="Pan J."/>
            <person name="Luo Z.H."/>
            <person name="Li M."/>
        </authorList>
    </citation>
    <scope>NUCLEOTIDE SEQUENCE [LARGE SCALE GENOMIC DNA]</scope>
    <source>
        <strain evidence="8">SpSt-1179</strain>
    </source>
</reference>
<dbReference type="InterPro" id="IPR011006">
    <property type="entry name" value="CheY-like_superfamily"/>
</dbReference>
<dbReference type="CDD" id="cd00009">
    <property type="entry name" value="AAA"/>
    <property type="match status" value="1"/>
</dbReference>
<dbReference type="InterPro" id="IPR009057">
    <property type="entry name" value="Homeodomain-like_sf"/>
</dbReference>
<dbReference type="GO" id="GO:0043565">
    <property type="term" value="F:sequence-specific DNA binding"/>
    <property type="evidence" value="ECO:0007669"/>
    <property type="project" value="InterPro"/>
</dbReference>
<dbReference type="Gene3D" id="1.10.10.60">
    <property type="entry name" value="Homeodomain-like"/>
    <property type="match status" value="1"/>
</dbReference>
<dbReference type="SUPFAM" id="SSF46689">
    <property type="entry name" value="Homeodomain-like"/>
    <property type="match status" value="1"/>
</dbReference>
<feature type="domain" description="Response regulatory" evidence="7">
    <location>
        <begin position="4"/>
        <end position="115"/>
    </location>
</feature>
<dbReference type="InterPro" id="IPR002078">
    <property type="entry name" value="Sigma_54_int"/>
</dbReference>
<dbReference type="PRINTS" id="PR01590">
    <property type="entry name" value="HTHFIS"/>
</dbReference>
<dbReference type="InterPro" id="IPR003593">
    <property type="entry name" value="AAA+_ATPase"/>
</dbReference>
<gene>
    <name evidence="8" type="ORF">ENN47_06185</name>
</gene>
<keyword evidence="3" id="KW-0805">Transcription regulation</keyword>
<dbReference type="SMART" id="SM00448">
    <property type="entry name" value="REC"/>
    <property type="match status" value="1"/>
</dbReference>
<dbReference type="Pfam" id="PF02954">
    <property type="entry name" value="HTH_8"/>
    <property type="match status" value="1"/>
</dbReference>
<dbReference type="InterPro" id="IPR025662">
    <property type="entry name" value="Sigma_54_int_dom_ATP-bd_1"/>
</dbReference>
<dbReference type="InterPro" id="IPR025944">
    <property type="entry name" value="Sigma_54_int_dom_CS"/>
</dbReference>
<dbReference type="GO" id="GO:0006355">
    <property type="term" value="P:regulation of DNA-templated transcription"/>
    <property type="evidence" value="ECO:0007669"/>
    <property type="project" value="InterPro"/>
</dbReference>
<dbReference type="Pfam" id="PF25601">
    <property type="entry name" value="AAA_lid_14"/>
    <property type="match status" value="1"/>
</dbReference>
<name>A0A7C1GT45_9BACT</name>
<organism evidence="8">
    <name type="scientific">Mesotoga infera</name>
    <dbReference type="NCBI Taxonomy" id="1236046"/>
    <lineage>
        <taxon>Bacteria</taxon>
        <taxon>Thermotogati</taxon>
        <taxon>Thermotogota</taxon>
        <taxon>Thermotogae</taxon>
        <taxon>Kosmotogales</taxon>
        <taxon>Kosmotogaceae</taxon>
        <taxon>Mesotoga</taxon>
    </lineage>
</organism>
<dbReference type="SUPFAM" id="SSF52172">
    <property type="entry name" value="CheY-like"/>
    <property type="match status" value="1"/>
</dbReference>
<evidence type="ECO:0000259" key="7">
    <source>
        <dbReference type="PROSITE" id="PS50110"/>
    </source>
</evidence>
<evidence type="ECO:0000256" key="5">
    <source>
        <dbReference type="PROSITE-ProRule" id="PRU00169"/>
    </source>
</evidence>
<sequence>MKSKVLLVDDDLAFNGLLGSALEEEGYEVVQVYNLVQARKQVSEEFFDCLILDVRLPDGSGLDILSEAANNTPAIVVSAHGDINTAIDAVRKGAFNFLEKPFDLTHALLEVKRAIEFSELSQERDSLAERIIVEPSVEIVGNSNNILKLRETIAMIAQKKVTVLLEGESGTGKEVVARSIHEKSGRRKFVPINCGAIPENLFESELFGYERGAFTGALNSKPGLIEESHRGTLFLDEISEMPLAMQVKLLRVLETSSSQRLGGNSFRKLDLRVVAATNRDLRSAVAEGNFRSDLYYRLNVVRIEIEPLREKREDIPLLIDYFLPKLCDELGLKKLPDVPENFVKRMKEYDWPGNIRELRNKLLSILAMNGSLDKLSHPLLPERVQPEEKEFKFEEVTLDELERCYVKWLIDRHGGNKTKVARILGISKSTLYEKLKRWNVFESNNYSQEPRF</sequence>
<dbReference type="SMART" id="SM00382">
    <property type="entry name" value="AAA"/>
    <property type="match status" value="1"/>
</dbReference>
<dbReference type="Pfam" id="PF00158">
    <property type="entry name" value="Sigma54_activat"/>
    <property type="match status" value="1"/>
</dbReference>
<evidence type="ECO:0000256" key="4">
    <source>
        <dbReference type="ARBA" id="ARBA00023163"/>
    </source>
</evidence>
<proteinExistence type="predicted"/>
<keyword evidence="2" id="KW-0067">ATP-binding</keyword>
<comment type="caution">
    <text evidence="8">The sequence shown here is derived from an EMBL/GenBank/DDBJ whole genome shotgun (WGS) entry which is preliminary data.</text>
</comment>